<evidence type="ECO:0000313" key="3">
    <source>
        <dbReference type="Proteomes" id="UP000002747"/>
    </source>
</evidence>
<name>B6VKE2_PHOAA</name>
<dbReference type="AlphaFoldDB" id="B6VKE2"/>
<dbReference type="EMBL" id="FM162591">
    <property type="protein sequence ID" value="CAQ83293.1"/>
    <property type="molecule type" value="Genomic_DNA"/>
</dbReference>
<dbReference type="STRING" id="291112.PAU_01201"/>
<dbReference type="Proteomes" id="UP000002747">
    <property type="component" value="Chromosome"/>
</dbReference>
<gene>
    <name evidence="2" type="primary">ISPlu10B</name>
    <name evidence="1" type="synonym">IS630</name>
    <name evidence="1" type="ordered locus">PAU_01201</name>
    <name evidence="2" type="ORF">PA-RVA2-4284</name>
</gene>
<accession>C7BQS7</accession>
<dbReference type="EMBL" id="FM211044">
    <property type="protein sequence ID" value="CAR66622.1"/>
    <property type="molecule type" value="Genomic_DNA"/>
</dbReference>
<protein>
    <submittedName>
        <fullName evidence="2">Description: is630 insertion element orf5 protein</fullName>
    </submittedName>
</protein>
<reference evidence="2" key="1">
    <citation type="journal article" date="2008" name="Proc. Natl. Acad. Sci. U.S.A.">
        <title>Rapid virulence annotation (RVA): identification of virulence factors using a bacterial genome library and multiple invertebrate hosts.</title>
        <authorList>
            <person name="Waterfield N.R."/>
            <person name="Sanchez-Contreras M."/>
            <person name="Eleftherianos I."/>
            <person name="Dowling A."/>
            <person name="Wilkinson P."/>
            <person name="Parkhill J."/>
            <person name="Thomson N."/>
            <person name="Reynolds S.E."/>
            <person name="Bode H.B."/>
            <person name="Dorus S."/>
            <person name="Ffrench-Constant R.H."/>
        </authorList>
    </citation>
    <scope>NUCLEOTIDE SEQUENCE</scope>
    <source>
        <strain evidence="2">ATCC 43949</strain>
    </source>
</reference>
<reference evidence="1 3" key="4">
    <citation type="journal article" date="2009" name="BMC Genomics">
        <title>Comparative genomics of the emerging human pathogen Photorhabdus asymbiotica with the insect pathogen Photorhabdus luminescens.</title>
        <authorList>
            <person name="Wilkinson P."/>
            <person name="Waterfield N.R."/>
            <person name="Crossman L."/>
            <person name="Corton C."/>
            <person name="Sanchez-Contreras M."/>
            <person name="Vlisidou I."/>
            <person name="Barron A."/>
            <person name="Bignell A."/>
            <person name="Clark L."/>
            <person name="Ormond D."/>
            <person name="Mayho M."/>
            <person name="Bason N."/>
            <person name="Smith F."/>
            <person name="Simmonds M."/>
            <person name="Churcher C."/>
            <person name="Harris D."/>
            <person name="Thompson N.R."/>
            <person name="Quail M."/>
            <person name="Parkhill J."/>
            <person name="ffrench-Constant R.H."/>
        </authorList>
    </citation>
    <scope>NUCLEOTIDE SEQUENCE [LARGE SCALE GENOMIC DNA]</scope>
    <source>
        <strain evidence="3">ATCC 43949 / 3105-77</strain>
        <strain evidence="1">ATCC43949</strain>
    </source>
</reference>
<evidence type="ECO:0000313" key="2">
    <source>
        <dbReference type="EMBL" id="CAR66622.1"/>
    </source>
</evidence>
<dbReference type="KEGG" id="pay:PAU_01201"/>
<sequence>MLGPEYGEKRAKITDALSSASEQHPVFYENEVDIHFNPNNRF</sequence>
<reference evidence="2" key="3">
    <citation type="submission" date="2008-09" db="EMBL/GenBank/DDBJ databases">
        <authorList>
            <person name="Thomson N.R."/>
        </authorList>
    </citation>
    <scope>NUCLEOTIDE SEQUENCE</scope>
    <source>
        <strain evidence="2">ATCC 43949</strain>
    </source>
</reference>
<accession>B6VKE2</accession>
<organism evidence="2">
    <name type="scientific">Photorhabdus asymbiotica subsp. asymbiotica (strain ATCC 43949 / 3105-77)</name>
    <name type="common">Xenorhabdus luminescens (strain 2)</name>
    <dbReference type="NCBI Taxonomy" id="553480"/>
    <lineage>
        <taxon>Bacteria</taxon>
        <taxon>Pseudomonadati</taxon>
        <taxon>Pseudomonadota</taxon>
        <taxon>Gammaproteobacteria</taxon>
        <taxon>Enterobacterales</taxon>
        <taxon>Morganellaceae</taxon>
        <taxon>Photorhabdus</taxon>
    </lineage>
</organism>
<proteinExistence type="predicted"/>
<reference evidence="1" key="2">
    <citation type="submission" date="2008-05" db="EMBL/GenBank/DDBJ databases">
        <authorList>
            <person name="Crossman L.C."/>
        </authorList>
    </citation>
    <scope>NUCLEOTIDE SEQUENCE</scope>
    <source>
        <strain evidence="1">ATCC43949</strain>
    </source>
</reference>
<evidence type="ECO:0000313" key="1">
    <source>
        <dbReference type="EMBL" id="CAQ83293.1"/>
    </source>
</evidence>